<dbReference type="AlphaFoldDB" id="A0A813U1C1"/>
<evidence type="ECO:0000313" key="2">
    <source>
        <dbReference type="Proteomes" id="UP000663864"/>
    </source>
</evidence>
<gene>
    <name evidence="1" type="ORF">ZHD862_LOCUS3422</name>
</gene>
<dbReference type="SUPFAM" id="SSF52047">
    <property type="entry name" value="RNI-like"/>
    <property type="match status" value="1"/>
</dbReference>
<comment type="caution">
    <text evidence="1">The sequence shown here is derived from an EMBL/GenBank/DDBJ whole genome shotgun (WGS) entry which is preliminary data.</text>
</comment>
<evidence type="ECO:0008006" key="3">
    <source>
        <dbReference type="Google" id="ProtNLM"/>
    </source>
</evidence>
<organism evidence="1 2">
    <name type="scientific">Rotaria sordida</name>
    <dbReference type="NCBI Taxonomy" id="392033"/>
    <lineage>
        <taxon>Eukaryota</taxon>
        <taxon>Metazoa</taxon>
        <taxon>Spiralia</taxon>
        <taxon>Gnathifera</taxon>
        <taxon>Rotifera</taxon>
        <taxon>Eurotatoria</taxon>
        <taxon>Bdelloidea</taxon>
        <taxon>Philodinida</taxon>
        <taxon>Philodinidae</taxon>
        <taxon>Rotaria</taxon>
    </lineage>
</organism>
<name>A0A813U1C1_9BILA</name>
<evidence type="ECO:0000313" key="1">
    <source>
        <dbReference type="EMBL" id="CAF0821780.1"/>
    </source>
</evidence>
<protein>
    <recommendedName>
        <fullName evidence="3">F-box domain-containing protein</fullName>
    </recommendedName>
</protein>
<dbReference type="EMBL" id="CAJNOT010000074">
    <property type="protein sequence ID" value="CAF0821780.1"/>
    <property type="molecule type" value="Genomic_DNA"/>
</dbReference>
<accession>A0A813U1C1</accession>
<proteinExistence type="predicted"/>
<reference evidence="1" key="1">
    <citation type="submission" date="2021-02" db="EMBL/GenBank/DDBJ databases">
        <authorList>
            <person name="Nowell W R."/>
        </authorList>
    </citation>
    <scope>NUCLEOTIDE SEQUENCE</scope>
</reference>
<dbReference type="Proteomes" id="UP000663864">
    <property type="component" value="Unassembled WGS sequence"/>
</dbReference>
<sequence>MCPAIFNRLESFSNELLLDIFEYLDAYNLYQAFYGLNYRINGVLQSAHLHIFYDSSNENKPGWDTLISSVNPSQIRILSCYKDINIDNHFLSAAKENLRSLRLCKVYRPVINTIFQHFSSGNKIKCLSIREHSRFTKRSDHSLFDLILIDNAHRFTSLVNLSLSCTRYMNVSSAGSVRFLQLRHLSISNCYWSTNFLQLLQSNIPNLKSLKFIGHYHFLNLPSDFVLKRVDELHMNYSGNFVCLHNILSVFPCLRRLYIDQGSSRRYAIINGVQWQKLIENYLPDLRQLTIDFGDGIDDDIVEAFYTGEFWSTKKVNVKMIIDKTYSRYRLVKTIYFGRQWQFRYFDNFDL</sequence>
<dbReference type="Gene3D" id="3.80.10.10">
    <property type="entry name" value="Ribonuclease Inhibitor"/>
    <property type="match status" value="1"/>
</dbReference>
<dbReference type="InterPro" id="IPR032675">
    <property type="entry name" value="LRR_dom_sf"/>
</dbReference>